<evidence type="ECO:0000259" key="3">
    <source>
        <dbReference type="Pfam" id="PF16976"/>
    </source>
</evidence>
<dbReference type="EMBL" id="JACIGI010000027">
    <property type="protein sequence ID" value="MBB4287089.1"/>
    <property type="molecule type" value="Genomic_DNA"/>
</dbReference>
<dbReference type="InterPro" id="IPR013974">
    <property type="entry name" value="SAF"/>
</dbReference>
<dbReference type="Pfam" id="PF08666">
    <property type="entry name" value="SAF"/>
    <property type="match status" value="1"/>
</dbReference>
<accession>A0A7W6S1F2</accession>
<feature type="domain" description="SAF" evidence="2">
    <location>
        <begin position="48"/>
        <end position="123"/>
    </location>
</feature>
<sequence length="412" mass="43806">MRAVLLLVIAIAVAAAGGAAYLVNSYLAQQRQQTTEEEPVLPVFTGQRVLVADEDIEAGVPLRGSMFRWQPWPEEDILSVYKVIGETEGLTERQIFNQRTRFEEEMSGKITRRFIAAGEPITDRTVFDRANASFMAGALEPGMRAISIPVNEASGAAGFILPGDRVDIVLTHDLQAAMPRGASGPGVNAPVARYVSETILESLRVLAVDQEIRGEDDEAQLVDTVTVEVSAAEAEIVNLARQMGSLTLTLRALSDRQGPVGLASLLGLGGPARERERQLVTDRSVSGGLDMLLRAAAEAERQRELRELAREQAQEPEPVMAPPVVEPPPPEPVEEGPAWTVTVYRGGAGEPTVYEGLDQGVTVSAGESGTVSPSGAAPVGRSGPPGAPASPDDVGPPIGITPEMMDEIPIEE</sequence>
<dbReference type="Pfam" id="PF16976">
    <property type="entry name" value="RcpC"/>
    <property type="match status" value="1"/>
</dbReference>
<organism evidence="4 5">
    <name type="scientific">Roseospira goensis</name>
    <dbReference type="NCBI Taxonomy" id="391922"/>
    <lineage>
        <taxon>Bacteria</taxon>
        <taxon>Pseudomonadati</taxon>
        <taxon>Pseudomonadota</taxon>
        <taxon>Alphaproteobacteria</taxon>
        <taxon>Rhodospirillales</taxon>
        <taxon>Rhodospirillaceae</taxon>
        <taxon>Roseospira</taxon>
    </lineage>
</organism>
<name>A0A7W6S1F2_9PROT</name>
<feature type="compositionally biased region" description="Low complexity" evidence="1">
    <location>
        <begin position="372"/>
        <end position="397"/>
    </location>
</feature>
<dbReference type="AlphaFoldDB" id="A0A7W6S1F2"/>
<feature type="compositionally biased region" description="Pro residues" evidence="1">
    <location>
        <begin position="319"/>
        <end position="331"/>
    </location>
</feature>
<gene>
    <name evidence="4" type="ORF">GGD88_002833</name>
</gene>
<evidence type="ECO:0000313" key="5">
    <source>
        <dbReference type="Proteomes" id="UP000555728"/>
    </source>
</evidence>
<dbReference type="Proteomes" id="UP000555728">
    <property type="component" value="Unassembled WGS sequence"/>
</dbReference>
<feature type="region of interest" description="Disordered" evidence="1">
    <location>
        <begin position="364"/>
        <end position="412"/>
    </location>
</feature>
<dbReference type="NCBIfam" id="TIGR03177">
    <property type="entry name" value="pilus_cpaB"/>
    <property type="match status" value="1"/>
</dbReference>
<evidence type="ECO:0000313" key="4">
    <source>
        <dbReference type="EMBL" id="MBB4287089.1"/>
    </source>
</evidence>
<dbReference type="InterPro" id="IPR031571">
    <property type="entry name" value="RcpC_dom"/>
</dbReference>
<feature type="region of interest" description="Disordered" evidence="1">
    <location>
        <begin position="310"/>
        <end position="334"/>
    </location>
</feature>
<keyword evidence="5" id="KW-1185">Reference proteome</keyword>
<feature type="domain" description="Flp pilus assembly protein RcpC/CpaB" evidence="3">
    <location>
        <begin position="134"/>
        <end position="251"/>
    </location>
</feature>
<dbReference type="CDD" id="cd11614">
    <property type="entry name" value="SAF_CpaB_FlgA_like"/>
    <property type="match status" value="1"/>
</dbReference>
<dbReference type="RefSeq" id="WP_184436494.1">
    <property type="nucleotide sequence ID" value="NZ_JACIGI010000027.1"/>
</dbReference>
<dbReference type="InterPro" id="IPR017592">
    <property type="entry name" value="Pilus_assmbl_Flp-typ_CpaB"/>
</dbReference>
<evidence type="ECO:0000259" key="2">
    <source>
        <dbReference type="Pfam" id="PF08666"/>
    </source>
</evidence>
<proteinExistence type="predicted"/>
<evidence type="ECO:0000256" key="1">
    <source>
        <dbReference type="SAM" id="MobiDB-lite"/>
    </source>
</evidence>
<reference evidence="4 5" key="1">
    <citation type="submission" date="2020-08" db="EMBL/GenBank/DDBJ databases">
        <title>Genome sequencing of Purple Non-Sulfur Bacteria from various extreme environments.</title>
        <authorList>
            <person name="Mayer M."/>
        </authorList>
    </citation>
    <scope>NUCLEOTIDE SEQUENCE [LARGE SCALE GENOMIC DNA]</scope>
    <source>
        <strain evidence="4 5">JA135</strain>
    </source>
</reference>
<comment type="caution">
    <text evidence="4">The sequence shown here is derived from an EMBL/GenBank/DDBJ whole genome shotgun (WGS) entry which is preliminary data.</text>
</comment>
<protein>
    <submittedName>
        <fullName evidence="4">Pilus assembly protein CpaB</fullName>
    </submittedName>
</protein>